<evidence type="ECO:0000313" key="2">
    <source>
        <dbReference type="EMBL" id="PMP12843.1"/>
    </source>
</evidence>
<reference evidence="2" key="3">
    <citation type="journal article" date="2018" name="Nature">
        <title>A major lineage of non-tailed dsDNA viruses as unrecognized killers of marine bacteria.</title>
        <authorList>
            <person name="Kauffman K.M."/>
            <person name="Hussain F.A."/>
            <person name="Yang J."/>
            <person name="Arevalo P."/>
            <person name="Brown J.M."/>
            <person name="Chang W.K."/>
            <person name="VanInsberghe D."/>
            <person name="Elsherbini J."/>
            <person name="Sharma R.S."/>
            <person name="Cutler M.B."/>
            <person name="Kelly L."/>
            <person name="Polz M.F."/>
        </authorList>
    </citation>
    <scope>NUCLEOTIDE SEQUENCE</scope>
    <source>
        <strain evidence="2">10N.222.48.A2</strain>
    </source>
</reference>
<name>A0A2N7NG09_9VIBR</name>
<sequence>MDHQDKQTLFAFPNYLQTDVKIVGFPIDEILPSILLFLMLFNINRLVAVAVCIGFFLTIRSLKVRHGPKFIIHFIHWYGDDTANKTIFKRTPPATKKYWIY</sequence>
<dbReference type="EMBL" id="SYVV01000057">
    <property type="protein sequence ID" value="TKG27264.1"/>
    <property type="molecule type" value="Genomic_DNA"/>
</dbReference>
<proteinExistence type="predicted"/>
<reference evidence="4" key="1">
    <citation type="submission" date="2016-07" db="EMBL/GenBank/DDBJ databases">
        <title>Nontailed viruses are major unrecognized killers of bacteria in the ocean.</title>
        <authorList>
            <person name="Kauffman K."/>
            <person name="Hussain F."/>
            <person name="Yang J."/>
            <person name="Arevalo P."/>
            <person name="Brown J."/>
            <person name="Cutler M."/>
            <person name="Kelly L."/>
            <person name="Polz M.F."/>
        </authorList>
    </citation>
    <scope>NUCLEOTIDE SEQUENCE [LARGE SCALE GENOMIC DNA]</scope>
    <source>
        <strain evidence="4">10N.222.48.A2</strain>
    </source>
</reference>
<gene>
    <name evidence="3" type="primary">traL</name>
    <name evidence="2" type="ORF">BCS92_17990</name>
    <name evidence="3" type="ORF">FC057_23510</name>
</gene>
<evidence type="ECO:0000313" key="4">
    <source>
        <dbReference type="Proteomes" id="UP000235579"/>
    </source>
</evidence>
<dbReference type="Proteomes" id="UP000235579">
    <property type="component" value="Unassembled WGS sequence"/>
</dbReference>
<dbReference type="RefSeq" id="WP_016800278.1">
    <property type="nucleotide sequence ID" value="NZ_MDBG01000080.1"/>
</dbReference>
<protein>
    <submittedName>
        <fullName evidence="2">Type IV conjugative transfer system protein TraL</fullName>
    </submittedName>
</protein>
<feature type="transmembrane region" description="Helical" evidence="1">
    <location>
        <begin position="34"/>
        <end position="59"/>
    </location>
</feature>
<reference evidence="3 5" key="4">
    <citation type="submission" date="2019-04" db="EMBL/GenBank/DDBJ databases">
        <title>A reverse ecology approach based on a biological definition of microbial populations.</title>
        <authorList>
            <person name="Arevalo P."/>
            <person name="Vaninsberghe D."/>
            <person name="Elsherbini J."/>
            <person name="Gore J."/>
            <person name="Polz M."/>
        </authorList>
    </citation>
    <scope>NUCLEOTIDE SEQUENCE [LARGE SCALE GENOMIC DNA]</scope>
    <source>
        <strain evidence="3 5">10N.222.45.A8</strain>
    </source>
</reference>
<dbReference type="Proteomes" id="UP000308018">
    <property type="component" value="Unassembled WGS sequence"/>
</dbReference>
<evidence type="ECO:0000256" key="1">
    <source>
        <dbReference type="SAM" id="Phobius"/>
    </source>
</evidence>
<dbReference type="AlphaFoldDB" id="A0A2N7NG09"/>
<keyword evidence="1" id="KW-0472">Membrane</keyword>
<accession>A0A2N7NG09</accession>
<dbReference type="GO" id="GO:0019867">
    <property type="term" value="C:outer membrane"/>
    <property type="evidence" value="ECO:0007669"/>
    <property type="project" value="InterPro"/>
</dbReference>
<comment type="caution">
    <text evidence="2">The sequence shown here is derived from an EMBL/GenBank/DDBJ whole genome shotgun (WGS) entry which is preliminary data.</text>
</comment>
<dbReference type="Pfam" id="PF07178">
    <property type="entry name" value="TraL"/>
    <property type="match status" value="1"/>
</dbReference>
<dbReference type="InterPro" id="IPR009838">
    <property type="entry name" value="T4SS_TraL"/>
</dbReference>
<evidence type="ECO:0000313" key="3">
    <source>
        <dbReference type="EMBL" id="TKG27264.1"/>
    </source>
</evidence>
<dbReference type="EMBL" id="MDBP01000050">
    <property type="protein sequence ID" value="PMP12843.1"/>
    <property type="molecule type" value="Genomic_DNA"/>
</dbReference>
<keyword evidence="1" id="KW-1133">Transmembrane helix</keyword>
<reference evidence="2" key="2">
    <citation type="submission" date="2016-07" db="EMBL/GenBank/DDBJ databases">
        <authorList>
            <person name="Wan K."/>
            <person name="Booth B."/>
            <person name="Spirohn K."/>
            <person name="Hao T."/>
            <person name="Hu Y."/>
            <person name="Calderwood M."/>
            <person name="Hill D."/>
            <person name="Mohr S."/>
            <person name="Vidal M."/>
            <person name="Celniker S."/>
            <person name="Perrimon N."/>
        </authorList>
    </citation>
    <scope>NUCLEOTIDE SEQUENCE</scope>
    <source>
        <strain evidence="2">10N.222.48.A2</strain>
    </source>
</reference>
<dbReference type="NCBIfam" id="TIGR02762">
    <property type="entry name" value="TraL_TIGR"/>
    <property type="match status" value="1"/>
</dbReference>
<keyword evidence="1" id="KW-0812">Transmembrane</keyword>
<organism evidence="2 4">
    <name type="scientific">Vibrio tasmaniensis</name>
    <dbReference type="NCBI Taxonomy" id="212663"/>
    <lineage>
        <taxon>Bacteria</taxon>
        <taxon>Pseudomonadati</taxon>
        <taxon>Pseudomonadota</taxon>
        <taxon>Gammaproteobacteria</taxon>
        <taxon>Vibrionales</taxon>
        <taxon>Vibrionaceae</taxon>
        <taxon>Vibrio</taxon>
    </lineage>
</organism>
<evidence type="ECO:0000313" key="5">
    <source>
        <dbReference type="Proteomes" id="UP000308018"/>
    </source>
</evidence>